<gene>
    <name evidence="5" type="ORF">BU23DRAFT_657514</name>
</gene>
<dbReference type="Pfam" id="PF00026">
    <property type="entry name" value="Asp"/>
    <property type="match status" value="1"/>
</dbReference>
<dbReference type="GO" id="GO:0006508">
    <property type="term" value="P:proteolysis"/>
    <property type="evidence" value="ECO:0007669"/>
    <property type="project" value="UniProtKB-KW"/>
</dbReference>
<dbReference type="InterPro" id="IPR033121">
    <property type="entry name" value="PEPTIDASE_A1"/>
</dbReference>
<dbReference type="InterPro" id="IPR021109">
    <property type="entry name" value="Peptidase_aspartic_dom_sf"/>
</dbReference>
<keyword evidence="6" id="KW-1185">Reference proteome</keyword>
<evidence type="ECO:0000256" key="3">
    <source>
        <dbReference type="SAM" id="Phobius"/>
    </source>
</evidence>
<feature type="domain" description="Peptidase A1" evidence="4">
    <location>
        <begin position="26"/>
        <end position="382"/>
    </location>
</feature>
<feature type="transmembrane region" description="Helical" evidence="3">
    <location>
        <begin position="425"/>
        <end position="448"/>
    </location>
</feature>
<sequence length="580" mass="63311">MSFTTPPPPLAFSPSQEFIGADGQWSAFVIRVGTPAQNFRVLPSSKSSEIYVPIVDGCAPSRVNFTDCGPQRGAYDFMGRQSSGFLVNATESWRQIGLYEMDLWENLNFTANALYGLDTVGLMLQNSGGPVLSNQVIAAVANPTLWTGMLGLGAKPANFSEFDAPQPGLLSSLVTARKIPSRSYGYTAGAYYRRPQALASLTLGGYDQSKFEDNNVTFGFDPNDDKPTSLYVQSMVAQNAFNGSTNLLDLAHQPVYVTIDYTVPHLWLPESVCDLFASAFHLTYDNTTELYLVNATVHEKLQTLNPRVTIGFGKTADPAGRVNIVLPYAAFDLTATYPIYPTPTKYFPIRRAQNESMYTLGRTFLQEAYLKVDYERGNFSVHQALFPDTNAKQQIVAVLTPASEAQTTTEKGEQGAGKHGLSTGAIVGIVVGDIAAVVLLVVLALWLFGVRRQREPLKPEEPVVEKVVRVDGCELQDDVRHEKDGPAVFEADGNGLVELHYQGLRLNVNVDRSYELSGYGSTPVRITISPSETHSPARGAAAARSPKSPSDARNIVFGDMKGEVPDARRFSFSSQTSTWI</sequence>
<dbReference type="EMBL" id="ML976662">
    <property type="protein sequence ID" value="KAF1977927.1"/>
    <property type="molecule type" value="Genomic_DNA"/>
</dbReference>
<dbReference type="AlphaFoldDB" id="A0A6A5VXN3"/>
<keyword evidence="5" id="KW-0378">Hydrolase</keyword>
<dbReference type="SUPFAM" id="SSF50630">
    <property type="entry name" value="Acid proteases"/>
    <property type="match status" value="1"/>
</dbReference>
<evidence type="ECO:0000313" key="5">
    <source>
        <dbReference type="EMBL" id="KAF1977927.1"/>
    </source>
</evidence>
<evidence type="ECO:0000256" key="2">
    <source>
        <dbReference type="SAM" id="MobiDB-lite"/>
    </source>
</evidence>
<evidence type="ECO:0000256" key="1">
    <source>
        <dbReference type="ARBA" id="ARBA00007447"/>
    </source>
</evidence>
<comment type="similarity">
    <text evidence="1">Belongs to the peptidase A1 family.</text>
</comment>
<keyword evidence="3" id="KW-1133">Transmembrane helix</keyword>
<dbReference type="PRINTS" id="PR00792">
    <property type="entry name" value="PEPSIN"/>
</dbReference>
<dbReference type="OrthoDB" id="4074350at2759"/>
<proteinExistence type="inferred from homology"/>
<keyword evidence="3" id="KW-0472">Membrane</keyword>
<protein>
    <submittedName>
        <fullName evidence="5">Acid protease</fullName>
    </submittedName>
</protein>
<dbReference type="InterPro" id="IPR001461">
    <property type="entry name" value="Aspartic_peptidase_A1"/>
</dbReference>
<accession>A0A6A5VXN3</accession>
<feature type="region of interest" description="Disordered" evidence="2">
    <location>
        <begin position="528"/>
        <end position="552"/>
    </location>
</feature>
<evidence type="ECO:0000313" key="6">
    <source>
        <dbReference type="Proteomes" id="UP000800036"/>
    </source>
</evidence>
<organism evidence="5 6">
    <name type="scientific">Bimuria novae-zelandiae CBS 107.79</name>
    <dbReference type="NCBI Taxonomy" id="1447943"/>
    <lineage>
        <taxon>Eukaryota</taxon>
        <taxon>Fungi</taxon>
        <taxon>Dikarya</taxon>
        <taxon>Ascomycota</taxon>
        <taxon>Pezizomycotina</taxon>
        <taxon>Dothideomycetes</taxon>
        <taxon>Pleosporomycetidae</taxon>
        <taxon>Pleosporales</taxon>
        <taxon>Massarineae</taxon>
        <taxon>Didymosphaeriaceae</taxon>
        <taxon>Bimuria</taxon>
    </lineage>
</organism>
<evidence type="ECO:0000259" key="4">
    <source>
        <dbReference type="PROSITE" id="PS51767"/>
    </source>
</evidence>
<dbReference type="Proteomes" id="UP000800036">
    <property type="component" value="Unassembled WGS sequence"/>
</dbReference>
<dbReference type="GO" id="GO:0004190">
    <property type="term" value="F:aspartic-type endopeptidase activity"/>
    <property type="evidence" value="ECO:0007669"/>
    <property type="project" value="InterPro"/>
</dbReference>
<feature type="compositionally biased region" description="Low complexity" evidence="2">
    <location>
        <begin position="536"/>
        <end position="552"/>
    </location>
</feature>
<reference evidence="5" key="1">
    <citation type="journal article" date="2020" name="Stud. Mycol.">
        <title>101 Dothideomycetes genomes: a test case for predicting lifestyles and emergence of pathogens.</title>
        <authorList>
            <person name="Haridas S."/>
            <person name="Albert R."/>
            <person name="Binder M."/>
            <person name="Bloem J."/>
            <person name="Labutti K."/>
            <person name="Salamov A."/>
            <person name="Andreopoulos B."/>
            <person name="Baker S."/>
            <person name="Barry K."/>
            <person name="Bills G."/>
            <person name="Bluhm B."/>
            <person name="Cannon C."/>
            <person name="Castanera R."/>
            <person name="Culley D."/>
            <person name="Daum C."/>
            <person name="Ezra D."/>
            <person name="Gonzalez J."/>
            <person name="Henrissat B."/>
            <person name="Kuo A."/>
            <person name="Liang C."/>
            <person name="Lipzen A."/>
            <person name="Lutzoni F."/>
            <person name="Magnuson J."/>
            <person name="Mondo S."/>
            <person name="Nolan M."/>
            <person name="Ohm R."/>
            <person name="Pangilinan J."/>
            <person name="Park H.-J."/>
            <person name="Ramirez L."/>
            <person name="Alfaro M."/>
            <person name="Sun H."/>
            <person name="Tritt A."/>
            <person name="Yoshinaga Y."/>
            <person name="Zwiers L.-H."/>
            <person name="Turgeon B."/>
            <person name="Goodwin S."/>
            <person name="Spatafora J."/>
            <person name="Crous P."/>
            <person name="Grigoriev I."/>
        </authorList>
    </citation>
    <scope>NUCLEOTIDE SEQUENCE</scope>
    <source>
        <strain evidence="5">CBS 107.79</strain>
    </source>
</reference>
<keyword evidence="3" id="KW-0812">Transmembrane</keyword>
<name>A0A6A5VXN3_9PLEO</name>
<dbReference type="PROSITE" id="PS51767">
    <property type="entry name" value="PEPTIDASE_A1"/>
    <property type="match status" value="1"/>
</dbReference>
<keyword evidence="5" id="KW-0645">Protease</keyword>
<dbReference type="Gene3D" id="2.40.70.10">
    <property type="entry name" value="Acid Proteases"/>
    <property type="match status" value="2"/>
</dbReference>